<evidence type="ECO:0000313" key="2">
    <source>
        <dbReference type="EMBL" id="KAF1847301.1"/>
    </source>
</evidence>
<organism evidence="2 3">
    <name type="scientific">Cucurbitaria berberidis CBS 394.84</name>
    <dbReference type="NCBI Taxonomy" id="1168544"/>
    <lineage>
        <taxon>Eukaryota</taxon>
        <taxon>Fungi</taxon>
        <taxon>Dikarya</taxon>
        <taxon>Ascomycota</taxon>
        <taxon>Pezizomycotina</taxon>
        <taxon>Dothideomycetes</taxon>
        <taxon>Pleosporomycetidae</taxon>
        <taxon>Pleosporales</taxon>
        <taxon>Pleosporineae</taxon>
        <taxon>Cucurbitariaceae</taxon>
        <taxon>Cucurbitaria</taxon>
    </lineage>
</organism>
<dbReference type="PANTHER" id="PTHR42037:SF1">
    <property type="match status" value="1"/>
</dbReference>
<comment type="caution">
    <text evidence="2">The sequence shown here is derived from an EMBL/GenBank/DDBJ whole genome shotgun (WGS) entry which is preliminary data.</text>
</comment>
<accession>A0A9P4GLJ6</accession>
<dbReference type="AlphaFoldDB" id="A0A9P4GLJ6"/>
<keyword evidence="3" id="KW-1185">Reference proteome</keyword>
<feature type="region of interest" description="Disordered" evidence="1">
    <location>
        <begin position="468"/>
        <end position="487"/>
    </location>
</feature>
<dbReference type="OrthoDB" id="3251507at2759"/>
<evidence type="ECO:0000256" key="1">
    <source>
        <dbReference type="SAM" id="MobiDB-lite"/>
    </source>
</evidence>
<feature type="compositionally biased region" description="Low complexity" evidence="1">
    <location>
        <begin position="470"/>
        <end position="482"/>
    </location>
</feature>
<dbReference type="PANTHER" id="PTHR42037">
    <property type="match status" value="1"/>
</dbReference>
<dbReference type="InterPro" id="IPR027796">
    <property type="entry name" value="OTT_1508_deam-like"/>
</dbReference>
<reference evidence="2" key="1">
    <citation type="submission" date="2020-01" db="EMBL/GenBank/DDBJ databases">
        <authorList>
            <consortium name="DOE Joint Genome Institute"/>
            <person name="Haridas S."/>
            <person name="Albert R."/>
            <person name="Binder M."/>
            <person name="Bloem J."/>
            <person name="Labutti K."/>
            <person name="Salamov A."/>
            <person name="Andreopoulos B."/>
            <person name="Baker S.E."/>
            <person name="Barry K."/>
            <person name="Bills G."/>
            <person name="Bluhm B.H."/>
            <person name="Cannon C."/>
            <person name="Castanera R."/>
            <person name="Culley D.E."/>
            <person name="Daum C."/>
            <person name="Ezra D."/>
            <person name="Gonzalez J.B."/>
            <person name="Henrissat B."/>
            <person name="Kuo A."/>
            <person name="Liang C."/>
            <person name="Lipzen A."/>
            <person name="Lutzoni F."/>
            <person name="Magnuson J."/>
            <person name="Mondo S."/>
            <person name="Nolan M."/>
            <person name="Ohm R."/>
            <person name="Pangilinan J."/>
            <person name="Park H.-J."/>
            <person name="Ramirez L."/>
            <person name="Alfaro M."/>
            <person name="Sun H."/>
            <person name="Tritt A."/>
            <person name="Yoshinaga Y."/>
            <person name="Zwiers L.-H."/>
            <person name="Turgeon B.G."/>
            <person name="Goodwin S.B."/>
            <person name="Spatafora J.W."/>
            <person name="Crous P.W."/>
            <person name="Grigoriev I.V."/>
        </authorList>
    </citation>
    <scope>NUCLEOTIDE SEQUENCE</scope>
    <source>
        <strain evidence="2">CBS 394.84</strain>
    </source>
</reference>
<dbReference type="GeneID" id="63855491"/>
<proteinExistence type="predicted"/>
<dbReference type="RefSeq" id="XP_040789864.1">
    <property type="nucleotide sequence ID" value="XM_040938240.1"/>
</dbReference>
<name>A0A9P4GLJ6_9PLEO</name>
<dbReference type="EMBL" id="ML976615">
    <property type="protein sequence ID" value="KAF1847301.1"/>
    <property type="molecule type" value="Genomic_DNA"/>
</dbReference>
<dbReference type="Proteomes" id="UP000800039">
    <property type="component" value="Unassembled WGS sequence"/>
</dbReference>
<dbReference type="Pfam" id="PF14441">
    <property type="entry name" value="OTT_1508_deam"/>
    <property type="match status" value="1"/>
</dbReference>
<protein>
    <submittedName>
        <fullName evidence="2">Uncharacterized protein</fullName>
    </submittedName>
</protein>
<evidence type="ECO:0000313" key="3">
    <source>
        <dbReference type="Proteomes" id="UP000800039"/>
    </source>
</evidence>
<gene>
    <name evidence="2" type="ORF">K460DRAFT_425966</name>
</gene>
<sequence length="508" mass="58437">MAKHKKPISTKPPRFGQQERQLSRFFEPLVLLYTLGSTRGEHSCDITSAKENLSHLSFRELRRTFLRELAYMCDYDKGGDTVAAIGLEFTPQKHIFWIASNMESNTKVVQFLNSLLAKLSWTASQQSLPTSEGANGIAEQYINFAIPRIKKYRSHLKPVLRRCLEYLNGARQEDDLCRLAYQERNSDFMRTLGRLSKEPSYKTNRDAIHQAFRLVRHYIGRLGHHFRAAEVLHHGASSLHDVLHDFEVRSVPTTLKSAIPPADGMTTLENMIVRMLPAKSIELHKYQRALTEMDFKYQLSRRFKENYESPNLKPRVHAEIKILEHFYARNLLFADNDPFVACSKPACYCCQLYFRHHPAQYVEPNSHQKIYLNWRPPTPDTKNDRIDENHQRDILNLMVRDIRKEALRQIHEKAAPTAWHPDSLTGITESAVLEQKLRASEEAKSLFPSELLVRHTEILEAIDHSVPITSSSSGEEMSSGSEAVHSERSEVVFESFLEDSDEEGGIPL</sequence>